<evidence type="ECO:0000313" key="2">
    <source>
        <dbReference type="Proteomes" id="UP000053342"/>
    </source>
</evidence>
<dbReference type="GeneID" id="27358467"/>
<protein>
    <submittedName>
        <fullName evidence="1">Uncharacterized protein</fullName>
    </submittedName>
</protein>
<dbReference type="Proteomes" id="UP000053342">
    <property type="component" value="Unassembled WGS sequence"/>
</dbReference>
<sequence>MVGIQPPHSGGGCGERGIGCIASMDVALGKQREAKPCVEAAAITDTPKASSDQYQRWSLAVCVNSDPLDPEARVTSRHDGLVLVDAVMKKPSYRFLVEQKECGSGHNLCTCLQEMNRSVRGTLKLDWRSLELIPRDS</sequence>
<dbReference type="VEuPathDB" id="FungiDB:PV06_06393"/>
<reference evidence="1 2" key="1">
    <citation type="submission" date="2015-01" db="EMBL/GenBank/DDBJ databases">
        <title>The Genome Sequence of Exophiala oligosperma CBS72588.</title>
        <authorList>
            <consortium name="The Broad Institute Genomics Platform"/>
            <person name="Cuomo C."/>
            <person name="de Hoog S."/>
            <person name="Gorbushina A."/>
            <person name="Stielow B."/>
            <person name="Teixiera M."/>
            <person name="Abouelleil A."/>
            <person name="Chapman S.B."/>
            <person name="Priest M."/>
            <person name="Young S.K."/>
            <person name="Wortman J."/>
            <person name="Nusbaum C."/>
            <person name="Birren B."/>
        </authorList>
    </citation>
    <scope>NUCLEOTIDE SEQUENCE [LARGE SCALE GENOMIC DNA]</scope>
    <source>
        <strain evidence="1 2">CBS 72588</strain>
    </source>
</reference>
<dbReference type="EMBL" id="KN847336">
    <property type="protein sequence ID" value="KIW42889.1"/>
    <property type="molecule type" value="Genomic_DNA"/>
</dbReference>
<dbReference type="AlphaFoldDB" id="A0A0D2E510"/>
<dbReference type="HOGENOM" id="CLU_1865128_0_0_1"/>
<accession>A0A0D2E510</accession>
<organism evidence="1 2">
    <name type="scientific">Exophiala oligosperma</name>
    <dbReference type="NCBI Taxonomy" id="215243"/>
    <lineage>
        <taxon>Eukaryota</taxon>
        <taxon>Fungi</taxon>
        <taxon>Dikarya</taxon>
        <taxon>Ascomycota</taxon>
        <taxon>Pezizomycotina</taxon>
        <taxon>Eurotiomycetes</taxon>
        <taxon>Chaetothyriomycetidae</taxon>
        <taxon>Chaetothyriales</taxon>
        <taxon>Herpotrichiellaceae</taxon>
        <taxon>Exophiala</taxon>
    </lineage>
</organism>
<dbReference type="RefSeq" id="XP_016263105.1">
    <property type="nucleotide sequence ID" value="XM_016407501.1"/>
</dbReference>
<gene>
    <name evidence="1" type="ORF">PV06_06393</name>
</gene>
<name>A0A0D2E510_9EURO</name>
<keyword evidence="2" id="KW-1185">Reference proteome</keyword>
<proteinExistence type="predicted"/>
<evidence type="ECO:0000313" key="1">
    <source>
        <dbReference type="EMBL" id="KIW42889.1"/>
    </source>
</evidence>